<protein>
    <recommendedName>
        <fullName evidence="4">Flagellar hook protein FlgE</fullName>
    </recommendedName>
</protein>
<dbReference type="NCBIfam" id="TIGR03506">
    <property type="entry name" value="FlgEFG_subfam"/>
    <property type="match status" value="1"/>
</dbReference>
<dbReference type="RefSeq" id="WP_062664894.1">
    <property type="nucleotide sequence ID" value="NZ_FIZX01000002.1"/>
</dbReference>
<sequence>MFQSFYNGLSGMKTSSEALDIVSDNVANMQTPGFKSKEVFFANVESGDKGLGSRVASESVKYTDGEVSQTGNVTDLYLDGRAMFVLKDDTNQYYTRAGTFTLNEDNVLVDRLSGYEVVGVDNRGAKTDIKIGDKASIAAVPSTEATLTGEVTTKDPNVSLEAIGYFDSEGEYKELSTFLEYNADDESWGVSITDIDGNEVGQGTLEFDLAGTLTVGSNEVVVTLEGGQVITVSFGEPGSLTGLTLREENETSTLELTEIDGSAESPYTDIRFEDDGNVVLVYGNGDEASIGRVAVAKVVNFDDFSVKDGHILIADKAPEITAIGRGVDATIISGSLELSNVDLAEEFGDMMVIQRTYQASSRVMTVSNQLLEQLYNSTGG</sequence>
<dbReference type="InterPro" id="IPR001444">
    <property type="entry name" value="Flag_bb_rod_N"/>
</dbReference>
<keyword evidence="8" id="KW-0969">Cilium</keyword>
<organism evidence="8 9">
    <name type="scientific">Grimontia celer</name>
    <dbReference type="NCBI Taxonomy" id="1796497"/>
    <lineage>
        <taxon>Bacteria</taxon>
        <taxon>Pseudomonadati</taxon>
        <taxon>Pseudomonadota</taxon>
        <taxon>Gammaproteobacteria</taxon>
        <taxon>Vibrionales</taxon>
        <taxon>Vibrionaceae</taxon>
        <taxon>Grimontia</taxon>
    </lineage>
</organism>
<evidence type="ECO:0000259" key="5">
    <source>
        <dbReference type="Pfam" id="PF00460"/>
    </source>
</evidence>
<comment type="subcellular location">
    <subcellularLocation>
        <location evidence="1 4">Bacterial flagellum basal body</location>
    </subcellularLocation>
</comment>
<reference evidence="9" key="1">
    <citation type="submission" date="2016-02" db="EMBL/GenBank/DDBJ databases">
        <authorList>
            <person name="Rodrigo-Torres Lidia"/>
            <person name="Arahal R.David."/>
        </authorList>
    </citation>
    <scope>NUCLEOTIDE SEQUENCE [LARGE SCALE GENOMIC DNA]</scope>
    <source>
        <strain evidence="9">CECT 9029</strain>
    </source>
</reference>
<dbReference type="SUPFAM" id="SSF117143">
    <property type="entry name" value="Flagellar hook protein flgE"/>
    <property type="match status" value="1"/>
</dbReference>
<proteinExistence type="inferred from homology"/>
<comment type="function">
    <text evidence="4">A flexible structure which links the flagellar filament to the drive apparatus in the basal body.</text>
</comment>
<dbReference type="InterPro" id="IPR037925">
    <property type="entry name" value="FlgE/F/G-like"/>
</dbReference>
<dbReference type="EMBL" id="FIZX01000002">
    <property type="protein sequence ID" value="CZF82639.1"/>
    <property type="molecule type" value="Genomic_DNA"/>
</dbReference>
<comment type="similarity">
    <text evidence="2 4">Belongs to the flagella basal body rod proteins family.</text>
</comment>
<feature type="domain" description="Flagellar basal body rod protein N-terminal" evidence="5">
    <location>
        <begin position="5"/>
        <end position="35"/>
    </location>
</feature>
<evidence type="ECO:0000256" key="1">
    <source>
        <dbReference type="ARBA" id="ARBA00004117"/>
    </source>
</evidence>
<dbReference type="Proteomes" id="UP000071641">
    <property type="component" value="Unassembled WGS sequence"/>
</dbReference>
<evidence type="ECO:0000256" key="3">
    <source>
        <dbReference type="ARBA" id="ARBA00023143"/>
    </source>
</evidence>
<dbReference type="Pfam" id="PF22692">
    <property type="entry name" value="LlgE_F_G_D1"/>
    <property type="match status" value="1"/>
</dbReference>
<keyword evidence="8" id="KW-0282">Flagellum</keyword>
<evidence type="ECO:0000313" key="9">
    <source>
        <dbReference type="Proteomes" id="UP000071641"/>
    </source>
</evidence>
<evidence type="ECO:0000259" key="7">
    <source>
        <dbReference type="Pfam" id="PF22692"/>
    </source>
</evidence>
<dbReference type="Pfam" id="PF00460">
    <property type="entry name" value="Flg_bb_rod"/>
    <property type="match status" value="1"/>
</dbReference>
<name>A0A128F780_9GAMM</name>
<dbReference type="GO" id="GO:0005829">
    <property type="term" value="C:cytosol"/>
    <property type="evidence" value="ECO:0007669"/>
    <property type="project" value="TreeGrafter"/>
</dbReference>
<evidence type="ECO:0000256" key="2">
    <source>
        <dbReference type="ARBA" id="ARBA00009677"/>
    </source>
</evidence>
<keyword evidence="8" id="KW-0966">Cell projection</keyword>
<feature type="domain" description="Flagellar hook protein FlgE/F/G-like D1" evidence="7">
    <location>
        <begin position="78"/>
        <end position="136"/>
    </location>
</feature>
<keyword evidence="3 4" id="KW-0975">Bacterial flagellum</keyword>
<dbReference type="InterPro" id="IPR053967">
    <property type="entry name" value="LlgE_F_G-like_D1"/>
</dbReference>
<dbReference type="PANTHER" id="PTHR30435:SF1">
    <property type="entry name" value="FLAGELLAR HOOK PROTEIN FLGE"/>
    <property type="match status" value="1"/>
</dbReference>
<dbReference type="InterPro" id="IPR020013">
    <property type="entry name" value="Flagellar_FlgE/F/G"/>
</dbReference>
<dbReference type="PANTHER" id="PTHR30435">
    <property type="entry name" value="FLAGELLAR PROTEIN"/>
    <property type="match status" value="1"/>
</dbReference>
<accession>A0A128F780</accession>
<dbReference type="InterPro" id="IPR010930">
    <property type="entry name" value="Flg_bb/hook_C_dom"/>
</dbReference>
<keyword evidence="9" id="KW-1185">Reference proteome</keyword>
<dbReference type="Pfam" id="PF06429">
    <property type="entry name" value="Flg_bbr_C"/>
    <property type="match status" value="1"/>
</dbReference>
<evidence type="ECO:0000259" key="6">
    <source>
        <dbReference type="Pfam" id="PF06429"/>
    </source>
</evidence>
<dbReference type="GO" id="GO:0071978">
    <property type="term" value="P:bacterial-type flagellum-dependent swarming motility"/>
    <property type="evidence" value="ECO:0007669"/>
    <property type="project" value="TreeGrafter"/>
</dbReference>
<dbReference type="GO" id="GO:0009425">
    <property type="term" value="C:bacterial-type flagellum basal body"/>
    <property type="evidence" value="ECO:0007669"/>
    <property type="project" value="UniProtKB-SubCell"/>
</dbReference>
<evidence type="ECO:0000313" key="8">
    <source>
        <dbReference type="EMBL" id="CZF82639.1"/>
    </source>
</evidence>
<dbReference type="AlphaFoldDB" id="A0A128F780"/>
<feature type="domain" description="Flagellar basal-body/hook protein C-terminal" evidence="6">
    <location>
        <begin position="333"/>
        <end position="374"/>
    </location>
</feature>
<gene>
    <name evidence="8" type="primary">flgE_2</name>
    <name evidence="8" type="ORF">GCE9029_03353</name>
</gene>
<dbReference type="GO" id="GO:0009424">
    <property type="term" value="C:bacterial-type flagellum hook"/>
    <property type="evidence" value="ECO:0007669"/>
    <property type="project" value="TreeGrafter"/>
</dbReference>
<dbReference type="STRING" id="1796497.GCE9029_03353"/>
<dbReference type="OrthoDB" id="8578401at2"/>
<evidence type="ECO:0000256" key="4">
    <source>
        <dbReference type="RuleBase" id="RU362116"/>
    </source>
</evidence>